<keyword evidence="3 5" id="KW-0378">Hydrolase</keyword>
<feature type="chain" id="PRO_5045375668" evidence="7">
    <location>
        <begin position="26"/>
        <end position="627"/>
    </location>
</feature>
<dbReference type="EMBL" id="JBFWIC010000009">
    <property type="protein sequence ID" value="MEZ0474655.1"/>
    <property type="molecule type" value="Genomic_DNA"/>
</dbReference>
<proteinExistence type="inferred from homology"/>
<dbReference type="InterPro" id="IPR015500">
    <property type="entry name" value="Peptidase_S8_subtilisin-rel"/>
</dbReference>
<dbReference type="Pfam" id="PF00082">
    <property type="entry name" value="Peptidase_S8"/>
    <property type="match status" value="1"/>
</dbReference>
<dbReference type="PROSITE" id="PS51892">
    <property type="entry name" value="SUBTILASE"/>
    <property type="match status" value="1"/>
</dbReference>
<dbReference type="CDD" id="cd07496">
    <property type="entry name" value="Peptidases_S8_13"/>
    <property type="match status" value="1"/>
</dbReference>
<feature type="domain" description="Peptidase S8/S53" evidence="8">
    <location>
        <begin position="191"/>
        <end position="479"/>
    </location>
</feature>
<sequence>MSDPTKRFPLACLAAAVGLSLSAHAAVAAEGGTMLPRTQAASLQDAGIAQRHQRFVVRYRDGAAPARDPRAAQDSLDAALARSGLAAAPATGPAGALRASLLRHTAGGAVVVRTSSPLDRVQAERFVEQLAADPTVEYAGIDRLLAHAGLVATDGSVSATPDDPDFVELQWHLHGYAGGVHATGAWQRATGDGVVVAVLDTGVTAHPDLDANMLEGYDFITDPVLSRRDSADRVPGGLDPGTWNDDPDVCGIMPSSWHGTHVAGTVAQATGNGIGLAGVAPDAKVLPMRVLGRCGFGYDSDIADAIVWASGGSVEGVPDNPDPAEVINLSLSGWYTCEADSPMQTAIDTAVGNGSLVVVAAGNSNWYQDVAAVTPGGCANVVTVAATGREGDISYYTNVGAGVDLSAPGGDIVYDQFSYIWQAWHDSPEGPVPGGASYAGMMGTSMAAPHVAGVAALVQSVAETPLPPQQLHDLLVSSARPFPWPIQIPRDRLMGAGIVDAHAAVSAVLDPPCDPGEPCDRPLVPMPVYNRQPMAGLASRAGEALLFSLEIPAGTGPLSLATHGGIGDADLRVRHGEPPTLDTADFRSRRRGTNAETVRIMRPQPGTYYIQVVGARSFDGVILDVRH</sequence>
<evidence type="ECO:0000256" key="7">
    <source>
        <dbReference type="SAM" id="SignalP"/>
    </source>
</evidence>
<dbReference type="GO" id="GO:0016787">
    <property type="term" value="F:hydrolase activity"/>
    <property type="evidence" value="ECO:0007669"/>
    <property type="project" value="UniProtKB-KW"/>
</dbReference>
<evidence type="ECO:0000256" key="3">
    <source>
        <dbReference type="ARBA" id="ARBA00022801"/>
    </source>
</evidence>
<dbReference type="InterPro" id="IPR034176">
    <property type="entry name" value="Peptidases_S8_13"/>
</dbReference>
<evidence type="ECO:0000313" key="10">
    <source>
        <dbReference type="EMBL" id="MEZ0474655.1"/>
    </source>
</evidence>
<dbReference type="EC" id="3.4.-.-" evidence="10"/>
<reference evidence="10 11" key="1">
    <citation type="submission" date="2024-07" db="EMBL/GenBank/DDBJ databases">
        <title>Luteimonas salilacus sp. nov., isolated from the shore soil of Salt Lake in Tibet of China.</title>
        <authorList>
            <person name="Zhang X."/>
            <person name="Li A."/>
        </authorList>
    </citation>
    <scope>NUCLEOTIDE SEQUENCE [LARGE SCALE GENOMIC DNA]</scope>
    <source>
        <strain evidence="10 11">B3-2-R+30</strain>
    </source>
</reference>
<dbReference type="InterPro" id="IPR000209">
    <property type="entry name" value="Peptidase_S8/S53_dom"/>
</dbReference>
<dbReference type="Gene3D" id="2.60.120.380">
    <property type="match status" value="1"/>
</dbReference>
<name>A0ABV4HPJ4_9GAMM</name>
<keyword evidence="2 5" id="KW-0645">Protease</keyword>
<feature type="active site" description="Charge relay system" evidence="5">
    <location>
        <position position="258"/>
    </location>
</feature>
<protein>
    <submittedName>
        <fullName evidence="10">S8 family peptidase</fullName>
        <ecNumber evidence="10">3.4.-.-</ecNumber>
    </submittedName>
</protein>
<feature type="active site" description="Charge relay system" evidence="5">
    <location>
        <position position="200"/>
    </location>
</feature>
<dbReference type="InterPro" id="IPR023828">
    <property type="entry name" value="Peptidase_S8_Ser-AS"/>
</dbReference>
<dbReference type="RefSeq" id="WP_370561878.1">
    <property type="nucleotide sequence ID" value="NZ_JBFWIB010000001.1"/>
</dbReference>
<feature type="domain" description="Peptidase C-terminal archaeal/bacterial" evidence="9">
    <location>
        <begin position="546"/>
        <end position="613"/>
    </location>
</feature>
<keyword evidence="4 5" id="KW-0720">Serine protease</keyword>
<dbReference type="PANTHER" id="PTHR43806">
    <property type="entry name" value="PEPTIDASE S8"/>
    <property type="match status" value="1"/>
</dbReference>
<evidence type="ECO:0000256" key="2">
    <source>
        <dbReference type="ARBA" id="ARBA00022670"/>
    </source>
</evidence>
<keyword evidence="11" id="KW-1185">Reference proteome</keyword>
<dbReference type="PROSITE" id="PS00138">
    <property type="entry name" value="SUBTILASE_SER"/>
    <property type="match status" value="1"/>
</dbReference>
<dbReference type="InterPro" id="IPR036852">
    <property type="entry name" value="Peptidase_S8/S53_dom_sf"/>
</dbReference>
<evidence type="ECO:0000256" key="1">
    <source>
        <dbReference type="ARBA" id="ARBA00011073"/>
    </source>
</evidence>
<accession>A0ABV4HPJ4</accession>
<gene>
    <name evidence="10" type="ORF">AB6713_08490</name>
</gene>
<comment type="caution">
    <text evidence="10">The sequence shown here is derived from an EMBL/GenBank/DDBJ whole genome shotgun (WGS) entry which is preliminary data.</text>
</comment>
<dbReference type="SUPFAM" id="SSF52743">
    <property type="entry name" value="Subtilisin-like"/>
    <property type="match status" value="1"/>
</dbReference>
<dbReference type="InterPro" id="IPR023827">
    <property type="entry name" value="Peptidase_S8_Asp-AS"/>
</dbReference>
<evidence type="ECO:0000259" key="8">
    <source>
        <dbReference type="Pfam" id="PF00082"/>
    </source>
</evidence>
<dbReference type="PROSITE" id="PS00136">
    <property type="entry name" value="SUBTILASE_ASP"/>
    <property type="match status" value="1"/>
</dbReference>
<dbReference type="PANTHER" id="PTHR43806:SF11">
    <property type="entry name" value="CEREVISIN-RELATED"/>
    <property type="match status" value="1"/>
</dbReference>
<dbReference type="Proteomes" id="UP001566331">
    <property type="component" value="Unassembled WGS sequence"/>
</dbReference>
<evidence type="ECO:0000259" key="9">
    <source>
        <dbReference type="Pfam" id="PF04151"/>
    </source>
</evidence>
<evidence type="ECO:0000256" key="6">
    <source>
        <dbReference type="RuleBase" id="RU003355"/>
    </source>
</evidence>
<organism evidence="10 11">
    <name type="scientific">Luteimonas salinilitoris</name>
    <dbReference type="NCBI Taxonomy" id="3237697"/>
    <lineage>
        <taxon>Bacteria</taxon>
        <taxon>Pseudomonadati</taxon>
        <taxon>Pseudomonadota</taxon>
        <taxon>Gammaproteobacteria</taxon>
        <taxon>Lysobacterales</taxon>
        <taxon>Lysobacteraceae</taxon>
        <taxon>Luteimonas</taxon>
    </lineage>
</organism>
<evidence type="ECO:0000256" key="4">
    <source>
        <dbReference type="ARBA" id="ARBA00022825"/>
    </source>
</evidence>
<comment type="similarity">
    <text evidence="1 5 6">Belongs to the peptidase S8 family.</text>
</comment>
<dbReference type="InterPro" id="IPR050131">
    <property type="entry name" value="Peptidase_S8_subtilisin-like"/>
</dbReference>
<feature type="signal peptide" evidence="7">
    <location>
        <begin position="1"/>
        <end position="25"/>
    </location>
</feature>
<evidence type="ECO:0000313" key="11">
    <source>
        <dbReference type="Proteomes" id="UP001566331"/>
    </source>
</evidence>
<dbReference type="PRINTS" id="PR00723">
    <property type="entry name" value="SUBTILISIN"/>
</dbReference>
<keyword evidence="7" id="KW-0732">Signal</keyword>
<dbReference type="InterPro" id="IPR007280">
    <property type="entry name" value="Peptidase_C_arc/bac"/>
</dbReference>
<dbReference type="Pfam" id="PF04151">
    <property type="entry name" value="PPC"/>
    <property type="match status" value="1"/>
</dbReference>
<dbReference type="Gene3D" id="3.40.50.200">
    <property type="entry name" value="Peptidase S8/S53 domain"/>
    <property type="match status" value="1"/>
</dbReference>
<feature type="active site" description="Charge relay system" evidence="5">
    <location>
        <position position="445"/>
    </location>
</feature>
<evidence type="ECO:0000256" key="5">
    <source>
        <dbReference type="PROSITE-ProRule" id="PRU01240"/>
    </source>
</evidence>